<evidence type="ECO:0000256" key="1">
    <source>
        <dbReference type="SAM" id="MobiDB-lite"/>
    </source>
</evidence>
<organism evidence="2 3">
    <name type="scientific">Austropuccinia psidii MF-1</name>
    <dbReference type="NCBI Taxonomy" id="1389203"/>
    <lineage>
        <taxon>Eukaryota</taxon>
        <taxon>Fungi</taxon>
        <taxon>Dikarya</taxon>
        <taxon>Basidiomycota</taxon>
        <taxon>Pucciniomycotina</taxon>
        <taxon>Pucciniomycetes</taxon>
        <taxon>Pucciniales</taxon>
        <taxon>Sphaerophragmiaceae</taxon>
        <taxon>Austropuccinia</taxon>
    </lineage>
</organism>
<keyword evidence="3" id="KW-1185">Reference proteome</keyword>
<dbReference type="EMBL" id="AVOT02024412">
    <property type="protein sequence ID" value="MBW0515053.1"/>
    <property type="molecule type" value="Genomic_DNA"/>
</dbReference>
<evidence type="ECO:0000313" key="3">
    <source>
        <dbReference type="Proteomes" id="UP000765509"/>
    </source>
</evidence>
<dbReference type="Proteomes" id="UP000765509">
    <property type="component" value="Unassembled WGS sequence"/>
</dbReference>
<accession>A0A9Q3E9X5</accession>
<evidence type="ECO:0000313" key="2">
    <source>
        <dbReference type="EMBL" id="MBW0515053.1"/>
    </source>
</evidence>
<protein>
    <submittedName>
        <fullName evidence="2">Uncharacterized protein</fullName>
    </submittedName>
</protein>
<feature type="compositionally biased region" description="Acidic residues" evidence="1">
    <location>
        <begin position="161"/>
        <end position="172"/>
    </location>
</feature>
<feature type="compositionally biased region" description="Acidic residues" evidence="1">
    <location>
        <begin position="132"/>
        <end position="145"/>
    </location>
</feature>
<feature type="region of interest" description="Disordered" evidence="1">
    <location>
        <begin position="1"/>
        <end position="20"/>
    </location>
</feature>
<feature type="region of interest" description="Disordered" evidence="1">
    <location>
        <begin position="117"/>
        <end position="194"/>
    </location>
</feature>
<reference evidence="2" key="1">
    <citation type="submission" date="2021-03" db="EMBL/GenBank/DDBJ databases">
        <title>Draft genome sequence of rust myrtle Austropuccinia psidii MF-1, a brazilian biotype.</title>
        <authorList>
            <person name="Quecine M.C."/>
            <person name="Pachon D.M.R."/>
            <person name="Bonatelli M.L."/>
            <person name="Correr F.H."/>
            <person name="Franceschini L.M."/>
            <person name="Leite T.F."/>
            <person name="Margarido G.R.A."/>
            <person name="Almeida C.A."/>
            <person name="Ferrarezi J.A."/>
            <person name="Labate C.A."/>
        </authorList>
    </citation>
    <scope>NUCLEOTIDE SEQUENCE</scope>
    <source>
        <strain evidence="2">MF-1</strain>
    </source>
</reference>
<proteinExistence type="predicted"/>
<name>A0A9Q3E9X5_9BASI</name>
<sequence length="194" mass="22738">MRKLDRLISNTENDEGKRSQGQYRINIKHPPQTMFPNSPQGLPLYFYDIKWYNSKLPAQRQDLANWKSVTFLQNPKFLLEFTSPDEKIGDQSFNDKNWDFFSKDYNLEFLSFDEADNNNDETKEASNYGESLDLDIGDEEKEDEVEPVRRKEKGKARMVEDYDENSENDNMEIDNAASNGFHGGPAEEEWNAWQ</sequence>
<dbReference type="AlphaFoldDB" id="A0A9Q3E9X5"/>
<gene>
    <name evidence="2" type="ORF">O181_054768</name>
</gene>
<comment type="caution">
    <text evidence="2">The sequence shown here is derived from an EMBL/GenBank/DDBJ whole genome shotgun (WGS) entry which is preliminary data.</text>
</comment>